<dbReference type="RefSeq" id="WP_326426403.1">
    <property type="nucleotide sequence ID" value="NZ_JAYMFF010000027.1"/>
</dbReference>
<keyword evidence="1" id="KW-0812">Transmembrane</keyword>
<keyword evidence="1" id="KW-1133">Transmembrane helix</keyword>
<keyword evidence="3" id="KW-1185">Reference proteome</keyword>
<evidence type="ECO:0008006" key="4">
    <source>
        <dbReference type="Google" id="ProtNLM"/>
    </source>
</evidence>
<reference evidence="2 3" key="1">
    <citation type="submission" date="2024-01" db="EMBL/GenBank/DDBJ databases">
        <title>novel species in genus Adlercreutzia.</title>
        <authorList>
            <person name="Liu X."/>
        </authorList>
    </citation>
    <scope>NUCLEOTIDE SEQUENCE [LARGE SCALE GENOMIC DNA]</scope>
    <source>
        <strain evidence="2 3">R7</strain>
    </source>
</reference>
<feature type="transmembrane region" description="Helical" evidence="1">
    <location>
        <begin position="93"/>
        <end position="118"/>
    </location>
</feature>
<evidence type="ECO:0000313" key="3">
    <source>
        <dbReference type="Proteomes" id="UP001349994"/>
    </source>
</evidence>
<evidence type="ECO:0000256" key="1">
    <source>
        <dbReference type="SAM" id="Phobius"/>
    </source>
</evidence>
<dbReference type="Proteomes" id="UP001349994">
    <property type="component" value="Unassembled WGS sequence"/>
</dbReference>
<feature type="transmembrane region" description="Helical" evidence="1">
    <location>
        <begin position="124"/>
        <end position="140"/>
    </location>
</feature>
<accession>A0ABU6IKG9</accession>
<dbReference type="Pfam" id="PF13197">
    <property type="entry name" value="DUF4013"/>
    <property type="match status" value="1"/>
</dbReference>
<feature type="transmembrane region" description="Helical" evidence="1">
    <location>
        <begin position="221"/>
        <end position="246"/>
    </location>
</feature>
<feature type="transmembrane region" description="Helical" evidence="1">
    <location>
        <begin position="170"/>
        <end position="201"/>
    </location>
</feature>
<sequence length="293" mass="30839">MDQMNYSPQTPMPTPAPAPVQPVYAKGCIGAAWEDIKTTPGYVGKLLVLGLIMCVPILNFVVAGYLLHWSREVPFGGKTPMPAKYVTGKNFEFGFYAFVIALAVGIVTGVIGMVLGFIPLLGGLAYLAVMVAGTVAINVMQMRMIMGYTIGDGFNVKDVWNMAKRNWGQLLLVTLVPNIVAGLIVGVVTMVITLFAVLVAVGGAAPSMVVASASDPSFAEVMAIVGAIAVPTLIAVLIVYVLACFVEAAAQAVTVRGLGHWVARYAPEWTALSVPVPPATPTYPQTPFPPQAS</sequence>
<name>A0ABU6IKG9_9ACTN</name>
<feature type="transmembrane region" description="Helical" evidence="1">
    <location>
        <begin position="46"/>
        <end position="67"/>
    </location>
</feature>
<keyword evidence="1" id="KW-0472">Membrane</keyword>
<organism evidence="2 3">
    <name type="scientific">Adlercreutzia wanghongyangiae</name>
    <dbReference type="NCBI Taxonomy" id="3111451"/>
    <lineage>
        <taxon>Bacteria</taxon>
        <taxon>Bacillati</taxon>
        <taxon>Actinomycetota</taxon>
        <taxon>Coriobacteriia</taxon>
        <taxon>Eggerthellales</taxon>
        <taxon>Eggerthellaceae</taxon>
        <taxon>Adlercreutzia</taxon>
    </lineage>
</organism>
<comment type="caution">
    <text evidence="2">The sequence shown here is derived from an EMBL/GenBank/DDBJ whole genome shotgun (WGS) entry which is preliminary data.</text>
</comment>
<dbReference type="EMBL" id="JAYMFF010000027">
    <property type="protein sequence ID" value="MEC4176963.1"/>
    <property type="molecule type" value="Genomic_DNA"/>
</dbReference>
<dbReference type="InterPro" id="IPR025098">
    <property type="entry name" value="DUF4013"/>
</dbReference>
<proteinExistence type="predicted"/>
<evidence type="ECO:0000313" key="2">
    <source>
        <dbReference type="EMBL" id="MEC4176963.1"/>
    </source>
</evidence>
<gene>
    <name evidence="2" type="ORF">VIN30_10935</name>
</gene>
<protein>
    <recommendedName>
        <fullName evidence="4">DUF4013 domain-containing protein</fullName>
    </recommendedName>
</protein>